<dbReference type="PANTHER" id="PTHR31126:SF1">
    <property type="entry name" value="TYROSINE SPECIFIC PROTEIN PHOSPHATASES DOMAIN-CONTAINING PROTEIN"/>
    <property type="match status" value="1"/>
</dbReference>
<dbReference type="InterPro" id="IPR029021">
    <property type="entry name" value="Prot-tyrosine_phosphatase-like"/>
</dbReference>
<evidence type="ECO:0000313" key="4">
    <source>
        <dbReference type="Proteomes" id="UP001500305"/>
    </source>
</evidence>
<proteinExistence type="inferred from homology"/>
<comment type="similarity">
    <text evidence="1">Belongs to the protein-tyrosine phosphatase family.</text>
</comment>
<organism evidence="3 4">
    <name type="scientific">Kitasatospora cystarginea</name>
    <dbReference type="NCBI Taxonomy" id="58350"/>
    <lineage>
        <taxon>Bacteria</taxon>
        <taxon>Bacillati</taxon>
        <taxon>Actinomycetota</taxon>
        <taxon>Actinomycetes</taxon>
        <taxon>Kitasatosporales</taxon>
        <taxon>Streptomycetaceae</taxon>
        <taxon>Kitasatospora</taxon>
    </lineage>
</organism>
<accession>A0ABN3E6R7</accession>
<keyword evidence="4" id="KW-1185">Reference proteome</keyword>
<gene>
    <name evidence="3" type="ORF">GCM10010430_35110</name>
</gene>
<evidence type="ECO:0000259" key="2">
    <source>
        <dbReference type="PROSITE" id="PS50056"/>
    </source>
</evidence>
<dbReference type="Gene3D" id="3.90.190.10">
    <property type="entry name" value="Protein tyrosine phosphatase superfamily"/>
    <property type="match status" value="1"/>
</dbReference>
<sequence>MAGMSLCDSDAASPFLDIPGVRNLRDAAIGPIRPGRLYRSGSLNQLTPEGAQRLKALGIRSVVDLRGAVELAHWPDELHGLDLTTLNLPTLPERHGDERPWPDDQAALYLYMAETAGRSIAALVRHLASPGALPALVHCAVGKDRTGLTTAVLQRLLGAAEADITAGFLRSNAGLGLLDGPVPYTDETGAERLSRPVTAECLLDALDRLHELHGSVESFLRAHGVTTGELTALRTALTG</sequence>
<dbReference type="InterPro" id="IPR016130">
    <property type="entry name" value="Tyr_Pase_AS"/>
</dbReference>
<feature type="domain" description="Tyrosine specific protein phosphatases" evidence="2">
    <location>
        <begin position="118"/>
        <end position="152"/>
    </location>
</feature>
<dbReference type="Pfam" id="PF13350">
    <property type="entry name" value="Y_phosphatase3"/>
    <property type="match status" value="1"/>
</dbReference>
<dbReference type="InterPro" id="IPR000387">
    <property type="entry name" value="Tyr_Pase_dom"/>
</dbReference>
<dbReference type="PANTHER" id="PTHR31126">
    <property type="entry name" value="TYROSINE-PROTEIN PHOSPHATASE"/>
    <property type="match status" value="1"/>
</dbReference>
<reference evidence="3 4" key="1">
    <citation type="journal article" date="2019" name="Int. J. Syst. Evol. Microbiol.">
        <title>The Global Catalogue of Microorganisms (GCM) 10K type strain sequencing project: providing services to taxonomists for standard genome sequencing and annotation.</title>
        <authorList>
            <consortium name="The Broad Institute Genomics Platform"/>
            <consortium name="The Broad Institute Genome Sequencing Center for Infectious Disease"/>
            <person name="Wu L."/>
            <person name="Ma J."/>
        </authorList>
    </citation>
    <scope>NUCLEOTIDE SEQUENCE [LARGE SCALE GENOMIC DNA]</scope>
    <source>
        <strain evidence="3 4">JCM 7356</strain>
    </source>
</reference>
<dbReference type="InterPro" id="IPR026893">
    <property type="entry name" value="Tyr/Ser_Pase_IphP-type"/>
</dbReference>
<dbReference type="Proteomes" id="UP001500305">
    <property type="component" value="Unassembled WGS sequence"/>
</dbReference>
<protein>
    <submittedName>
        <fullName evidence="3">Tyrosine-protein phosphatase</fullName>
    </submittedName>
</protein>
<evidence type="ECO:0000256" key="1">
    <source>
        <dbReference type="ARBA" id="ARBA00009580"/>
    </source>
</evidence>
<comment type="caution">
    <text evidence="3">The sequence shown here is derived from an EMBL/GenBank/DDBJ whole genome shotgun (WGS) entry which is preliminary data.</text>
</comment>
<evidence type="ECO:0000313" key="3">
    <source>
        <dbReference type="EMBL" id="GAA2249396.1"/>
    </source>
</evidence>
<dbReference type="EMBL" id="BAAATR010000014">
    <property type="protein sequence ID" value="GAA2249396.1"/>
    <property type="molecule type" value="Genomic_DNA"/>
</dbReference>
<dbReference type="PROSITE" id="PS50056">
    <property type="entry name" value="TYR_PHOSPHATASE_2"/>
    <property type="match status" value="1"/>
</dbReference>
<dbReference type="PROSITE" id="PS00383">
    <property type="entry name" value="TYR_PHOSPHATASE_1"/>
    <property type="match status" value="1"/>
</dbReference>
<name>A0ABN3E6R7_9ACTN</name>
<dbReference type="SUPFAM" id="SSF52799">
    <property type="entry name" value="(Phosphotyrosine protein) phosphatases II"/>
    <property type="match status" value="1"/>
</dbReference>